<dbReference type="PANTHER" id="PTHR31569">
    <property type="entry name" value="SWIM-TYPE DOMAIN-CONTAINING PROTEIN"/>
    <property type="match status" value="1"/>
</dbReference>
<accession>A0ABQ7SQ31</accession>
<dbReference type="InterPro" id="IPR048326">
    <property type="entry name" value="ZSWIM1-3_helical"/>
</dbReference>
<dbReference type="Proteomes" id="UP000826234">
    <property type="component" value="Unassembled WGS sequence"/>
</dbReference>
<feature type="domain" description="SWIM-type" evidence="3">
    <location>
        <begin position="562"/>
        <end position="603"/>
    </location>
</feature>
<dbReference type="Pfam" id="PF19286">
    <property type="entry name" value="ZSWIM1-3_C"/>
    <property type="match status" value="1"/>
</dbReference>
<evidence type="ECO:0000259" key="3">
    <source>
        <dbReference type="PROSITE" id="PS50966"/>
    </source>
</evidence>
<dbReference type="InterPro" id="IPR045563">
    <property type="entry name" value="ZSWIM1/3_C"/>
</dbReference>
<keyword evidence="1" id="KW-0862">Zinc</keyword>
<feature type="region of interest" description="Disordered" evidence="2">
    <location>
        <begin position="490"/>
        <end position="518"/>
    </location>
</feature>
<proteinExistence type="predicted"/>
<evidence type="ECO:0000256" key="2">
    <source>
        <dbReference type="SAM" id="MobiDB-lite"/>
    </source>
</evidence>
<reference evidence="4 5" key="1">
    <citation type="journal article" date="2022" name="Gigascience">
        <title>A chromosome-level genome assembly and annotation of the desert horned lizard, Phrynosoma platyrhinos, provides insight into chromosomal rearrangements among reptiles.</title>
        <authorList>
            <person name="Koochekian N."/>
            <person name="Ascanio A."/>
            <person name="Farleigh K."/>
            <person name="Card D.C."/>
            <person name="Schield D.R."/>
            <person name="Castoe T.A."/>
            <person name="Jezkova T."/>
        </authorList>
    </citation>
    <scope>NUCLEOTIDE SEQUENCE [LARGE SCALE GENOMIC DNA]</scope>
    <source>
        <strain evidence="4">NK-2021</strain>
    </source>
</reference>
<evidence type="ECO:0000313" key="5">
    <source>
        <dbReference type="Proteomes" id="UP000826234"/>
    </source>
</evidence>
<dbReference type="Pfam" id="PF21600">
    <property type="entry name" value="ZSWIM1-3_helical"/>
    <property type="match status" value="1"/>
</dbReference>
<dbReference type="InterPro" id="IPR048325">
    <property type="entry name" value="ZSWIM3_N"/>
</dbReference>
<organism evidence="4 5">
    <name type="scientific">Phrynosoma platyrhinos</name>
    <name type="common">Desert horned lizard</name>
    <dbReference type="NCBI Taxonomy" id="52577"/>
    <lineage>
        <taxon>Eukaryota</taxon>
        <taxon>Metazoa</taxon>
        <taxon>Chordata</taxon>
        <taxon>Craniata</taxon>
        <taxon>Vertebrata</taxon>
        <taxon>Euteleostomi</taxon>
        <taxon>Lepidosauria</taxon>
        <taxon>Squamata</taxon>
        <taxon>Bifurcata</taxon>
        <taxon>Unidentata</taxon>
        <taxon>Episquamata</taxon>
        <taxon>Toxicofera</taxon>
        <taxon>Iguania</taxon>
        <taxon>Phrynosomatidae</taxon>
        <taxon>Phrynosomatinae</taxon>
        <taxon>Phrynosoma</taxon>
    </lineage>
</organism>
<dbReference type="Pfam" id="PF04434">
    <property type="entry name" value="SWIM"/>
    <property type="match status" value="1"/>
</dbReference>
<keyword evidence="1" id="KW-0479">Metal-binding</keyword>
<dbReference type="InterPro" id="IPR007527">
    <property type="entry name" value="Znf_SWIM"/>
</dbReference>
<keyword evidence="5" id="KW-1185">Reference proteome</keyword>
<dbReference type="Pfam" id="PF21056">
    <property type="entry name" value="ZSWIM1-3_RNaseH-like"/>
    <property type="match status" value="1"/>
</dbReference>
<protein>
    <recommendedName>
        <fullName evidence="3">SWIM-type domain-containing protein</fullName>
    </recommendedName>
</protein>
<keyword evidence="1" id="KW-0863">Zinc-finger</keyword>
<dbReference type="EMBL" id="JAIPUX010005289">
    <property type="protein sequence ID" value="KAH0619370.1"/>
    <property type="molecule type" value="Genomic_DNA"/>
</dbReference>
<comment type="caution">
    <text evidence="4">The sequence shown here is derived from an EMBL/GenBank/DDBJ whole genome shotgun (WGS) entry which is preliminary data.</text>
</comment>
<evidence type="ECO:0000256" key="1">
    <source>
        <dbReference type="PROSITE-ProRule" id="PRU00325"/>
    </source>
</evidence>
<gene>
    <name evidence="4" type="ORF">JD844_019419</name>
</gene>
<evidence type="ECO:0000313" key="4">
    <source>
        <dbReference type="EMBL" id="KAH0619370.1"/>
    </source>
</evidence>
<dbReference type="PANTHER" id="PTHR31569:SF3">
    <property type="entry name" value="ZINC FINGER SWIM DOMAIN-CONTAINING PROTEIN 3"/>
    <property type="match status" value="1"/>
</dbReference>
<dbReference type="InterPro" id="IPR048324">
    <property type="entry name" value="ZSWIM1-3_RNaseH-like"/>
</dbReference>
<name>A0ABQ7SQ31_PHRPL</name>
<dbReference type="InterPro" id="IPR052579">
    <property type="entry name" value="Zinc_finger_SWIM"/>
</dbReference>
<dbReference type="Pfam" id="PF21599">
    <property type="entry name" value="ZSWIM3_N"/>
    <property type="match status" value="1"/>
</dbReference>
<dbReference type="PROSITE" id="PS50966">
    <property type="entry name" value="ZF_SWIM"/>
    <property type="match status" value="1"/>
</dbReference>
<sequence>MELGSCFKNYEDFRECFGTYKKENRLHYSLRSCISVRFYNRQNGTNIREDVTFMQVKFGCVRLREHNDKQQHLEPRLCPAYLVLQYSEELDQLVITELNCNHIHVESKALSGSNPSPLARLAARMAASKAYGSPPAKLRREQPAGVEACNMDTDLGMKVKVESDVSVTIEVDSEEPLPASPLKQLEVPQTEKDSNSNSTLVQVAEVMKNFQQVDKGSLASLTMSSNQDLELLNLQTSKMKSLFVKFPESLLLHRMPSERGHILYAFLVESKDRVGKLVHFAILKEDTQENVHKMLSYFKEFNPEGQKIKVVFVDTSFLHRSVLQDLFPSVQVLLSVYHTMRLLEKKLKEFRTSFSFRNNFKVALREAVFSTSSANLDTLSQLVKHLVDPELYKYLQTHWFSCEMLWYMHAKKGLHSCSTYIDSLDLITQKLSNLFSTQLSLETSILRFVEYADCFNTKGLENLNQGFSNPEEDSPSSLMEELKIQTRASVKRSSSSASQHPPAKAGIETPKQSMRHSPAKPVATMLAALQETCTDLAYQLCLNEWDVVQKSIQRMNSTRNKTAVQLLEDTHQVSKGGRSCSCYFYCRYQLPCRHILSMLLAKRQVVEEAMVAKRWQKKYQHLSVLGESLLEYPGHPKGTLGPQATAEKRQDKIQSLSKELGNLLLQSDGEELEERCATLKMIVSIWTKCSELQEEEEVAEVAGKPLTIRNVGDLPFLWVKKEEMEEIEVSSLAHGAAAEGNQTSLA</sequence>